<dbReference type="EMBL" id="PTIY01000002">
    <property type="protein sequence ID" value="PPK73335.1"/>
    <property type="molecule type" value="Genomic_DNA"/>
</dbReference>
<gene>
    <name evidence="2" type="ORF">B0F88_102317</name>
</gene>
<sequence>MNKQNLLSTHNLFTLRLVLSLLGAYIDYSYLHKTHDIWLVIMFLFSGIAIAPGYYQYKYNPDNLKKFIRPLLHWTGGLCVAIIIYAYQRTGRLYHEEGDLVVLLVLALTVYLDGIQTGWQSIFTAIFLGLIAICVAYFDSYIWQLITLAAIAIAYSYYRQSDDTQVDTV</sequence>
<evidence type="ECO:0000313" key="2">
    <source>
        <dbReference type="EMBL" id="PPK73335.1"/>
    </source>
</evidence>
<dbReference type="Proteomes" id="UP000238071">
    <property type="component" value="Unassembled WGS sequence"/>
</dbReference>
<feature type="transmembrane region" description="Helical" evidence="1">
    <location>
        <begin position="126"/>
        <end position="158"/>
    </location>
</feature>
<organism evidence="2 3">
    <name type="scientific">Methylobacter tundripaludum</name>
    <dbReference type="NCBI Taxonomy" id="173365"/>
    <lineage>
        <taxon>Bacteria</taxon>
        <taxon>Pseudomonadati</taxon>
        <taxon>Pseudomonadota</taxon>
        <taxon>Gammaproteobacteria</taxon>
        <taxon>Methylococcales</taxon>
        <taxon>Methylococcaceae</taxon>
        <taxon>Methylobacter</taxon>
    </lineage>
</organism>
<keyword evidence="1" id="KW-1133">Transmembrane helix</keyword>
<evidence type="ECO:0000256" key="1">
    <source>
        <dbReference type="SAM" id="Phobius"/>
    </source>
</evidence>
<keyword evidence="3" id="KW-1185">Reference proteome</keyword>
<feature type="transmembrane region" description="Helical" evidence="1">
    <location>
        <begin position="67"/>
        <end position="88"/>
    </location>
</feature>
<feature type="transmembrane region" description="Helical" evidence="1">
    <location>
        <begin position="37"/>
        <end position="55"/>
    </location>
</feature>
<comment type="caution">
    <text evidence="2">The sequence shown here is derived from an EMBL/GenBank/DDBJ whole genome shotgun (WGS) entry which is preliminary data.</text>
</comment>
<keyword evidence="1" id="KW-0472">Membrane</keyword>
<feature type="transmembrane region" description="Helical" evidence="1">
    <location>
        <begin position="100"/>
        <end position="119"/>
    </location>
</feature>
<name>A0A2S6H774_9GAMM</name>
<protein>
    <submittedName>
        <fullName evidence="2">Uncharacterized protein</fullName>
    </submittedName>
</protein>
<dbReference type="AlphaFoldDB" id="A0A2S6H774"/>
<reference evidence="2 3" key="1">
    <citation type="submission" date="2018-02" db="EMBL/GenBank/DDBJ databases">
        <title>Subsurface microbial communities from deep shales in Ohio and West Virginia, USA.</title>
        <authorList>
            <person name="Wrighton K."/>
        </authorList>
    </citation>
    <scope>NUCLEOTIDE SEQUENCE [LARGE SCALE GENOMIC DNA]</scope>
    <source>
        <strain evidence="2 3">OWC-G53F</strain>
    </source>
</reference>
<accession>A0A2S6H774</accession>
<dbReference type="RefSeq" id="WP_104422587.1">
    <property type="nucleotide sequence ID" value="NZ_PTIY01000002.1"/>
</dbReference>
<evidence type="ECO:0000313" key="3">
    <source>
        <dbReference type="Proteomes" id="UP000238071"/>
    </source>
</evidence>
<proteinExistence type="predicted"/>
<dbReference type="OrthoDB" id="5569625at2"/>
<keyword evidence="1" id="KW-0812">Transmembrane</keyword>